<evidence type="ECO:0000256" key="2">
    <source>
        <dbReference type="SAM" id="Phobius"/>
    </source>
</evidence>
<evidence type="ECO:0000256" key="1">
    <source>
        <dbReference type="SAM" id="MobiDB-lite"/>
    </source>
</evidence>
<evidence type="ECO:0008006" key="5">
    <source>
        <dbReference type="Google" id="ProtNLM"/>
    </source>
</evidence>
<comment type="caution">
    <text evidence="3">The sequence shown here is derived from an EMBL/GenBank/DDBJ whole genome shotgun (WGS) entry which is preliminary data.</text>
</comment>
<dbReference type="Proteomes" id="UP001596413">
    <property type="component" value="Unassembled WGS sequence"/>
</dbReference>
<feature type="transmembrane region" description="Helical" evidence="2">
    <location>
        <begin position="227"/>
        <end position="253"/>
    </location>
</feature>
<feature type="region of interest" description="Disordered" evidence="1">
    <location>
        <begin position="80"/>
        <end position="162"/>
    </location>
</feature>
<organism evidence="3 4">
    <name type="scientific">Streptomyces polyrhachis</name>
    <dbReference type="NCBI Taxonomy" id="1282885"/>
    <lineage>
        <taxon>Bacteria</taxon>
        <taxon>Bacillati</taxon>
        <taxon>Actinomycetota</taxon>
        <taxon>Actinomycetes</taxon>
        <taxon>Kitasatosporales</taxon>
        <taxon>Streptomycetaceae</taxon>
        <taxon>Streptomyces</taxon>
    </lineage>
</organism>
<proteinExistence type="predicted"/>
<dbReference type="EMBL" id="JBHSZO010000014">
    <property type="protein sequence ID" value="MFC7218762.1"/>
    <property type="molecule type" value="Genomic_DNA"/>
</dbReference>
<name>A0ABW2GGJ3_9ACTN</name>
<accession>A0ABW2GGJ3</accession>
<evidence type="ECO:0000313" key="3">
    <source>
        <dbReference type="EMBL" id="MFC7218762.1"/>
    </source>
</evidence>
<keyword evidence="2" id="KW-0812">Transmembrane</keyword>
<sequence length="344" mass="35678">MGIEGDQLILDYLSRVGDLAQQRALPSGERVRLVTRLRTRIDRVRAEEGAYSAAEVRRVLERFGSPGEIVEAAADDPASAIPEVAARPPKPTGLTALAGRLPKPRPGAGGRLPRPREEAEVPPPSTAASPPHRAGEDEIGAPSPDWWRTQPGPFGAGAGDGPLGDMMPGFTGGIEVPELLRPPEDAPAAPPARAVRKREEAEAAGPAGEGAVRPALRLLAACGPLQLLALAALLAGAVLGQPLAVGAGLLLAYGSRRLSRTEAKWAAAGIPATVGALMLVWLYGRVAGRWGAPLPEKAFGEALGDAVPWLVRAAALASAAFLLWRTHRRVVAEEAAAAAADEEG</sequence>
<feature type="transmembrane region" description="Helical" evidence="2">
    <location>
        <begin position="265"/>
        <end position="286"/>
    </location>
</feature>
<protein>
    <recommendedName>
        <fullName evidence="5">Integral membrane protein</fullName>
    </recommendedName>
</protein>
<keyword evidence="2" id="KW-0472">Membrane</keyword>
<gene>
    <name evidence="3" type="ORF">ACFQLX_11360</name>
</gene>
<feature type="transmembrane region" description="Helical" evidence="2">
    <location>
        <begin position="306"/>
        <end position="324"/>
    </location>
</feature>
<evidence type="ECO:0000313" key="4">
    <source>
        <dbReference type="Proteomes" id="UP001596413"/>
    </source>
</evidence>
<keyword evidence="2" id="KW-1133">Transmembrane helix</keyword>
<feature type="region of interest" description="Disordered" evidence="1">
    <location>
        <begin position="183"/>
        <end position="208"/>
    </location>
</feature>
<reference evidence="4" key="1">
    <citation type="journal article" date="2019" name="Int. J. Syst. Evol. Microbiol.">
        <title>The Global Catalogue of Microorganisms (GCM) 10K type strain sequencing project: providing services to taxonomists for standard genome sequencing and annotation.</title>
        <authorList>
            <consortium name="The Broad Institute Genomics Platform"/>
            <consortium name="The Broad Institute Genome Sequencing Center for Infectious Disease"/>
            <person name="Wu L."/>
            <person name="Ma J."/>
        </authorList>
    </citation>
    <scope>NUCLEOTIDE SEQUENCE [LARGE SCALE GENOMIC DNA]</scope>
    <source>
        <strain evidence="4">CGMCC 1.13681</strain>
    </source>
</reference>
<dbReference type="RefSeq" id="WP_386414188.1">
    <property type="nucleotide sequence ID" value="NZ_JBHSZO010000014.1"/>
</dbReference>
<keyword evidence="4" id="KW-1185">Reference proteome</keyword>